<proteinExistence type="evidence at transcript level"/>
<dbReference type="EMBL" id="BT128205">
    <property type="protein sequence ID" value="AEE63166.1"/>
    <property type="molecule type" value="mRNA"/>
</dbReference>
<sequence>MCDKKQSDLDLWVADFAKKRKISKYQLVHTGNASKGDGYLGVVTFVNVLAENGELYNLVIKSAKKGKELRKQTPIQEVFLREMFIYSKVLPSFQDFQLEHAVNTPFENFAKCYTVCREIEREALILQNLKPLNYEVYDRKKPQNLDHALVVFKGYGKFHALSLALKKQKPALYEDLTRGMSDLMAQFLVQAHMEAGFSQDMLEALDMVRKDDEKSYRKLELLQLDAVEKYIYKIEKPDDGLSVILHGDCWNNNMMFTYGNSANASKSKPTDVKFLDFQLSSVGSPIYDLSYYLYAVADEKLLKYHDLLLQAYHHSLTSFLEKFHETSYNIALEDIRRHWKEFGKFGLLLAPTIIRIELSETEEVVDLAERAESGNIADAFSGAKIKNRAEFEERVKAVFKHFASLL</sequence>
<evidence type="ECO:0000259" key="1">
    <source>
        <dbReference type="SMART" id="SM00587"/>
    </source>
</evidence>
<dbReference type="InterPro" id="IPR004119">
    <property type="entry name" value="EcKL"/>
</dbReference>
<reference evidence="2" key="1">
    <citation type="journal article" date="2012" name="Insect Biochem. Mol. Biol.">
        <title>Transcriptome and full-length cDNA resources for the mountain pine beetle, Dendroctonus ponderosae Hopkins, a major insect pest of pine forests.</title>
        <authorList>
            <person name="Keeling C.I."/>
            <person name="Henderson H."/>
            <person name="Li M."/>
            <person name="Yuen M."/>
            <person name="Clark E.L."/>
            <person name="Fraser J.D."/>
            <person name="Huber D.P."/>
            <person name="Liao N.Y."/>
            <person name="Roderick Docking T."/>
            <person name="Birol I."/>
            <person name="Chan S.K."/>
            <person name="Taylor G.A."/>
            <person name="Palmquist D."/>
            <person name="Jones S.J."/>
            <person name="Bohlmann J."/>
        </authorList>
    </citation>
    <scope>NUCLEOTIDE SEQUENCE</scope>
    <source>
        <tissue evidence="2">Antennae</tissue>
    </source>
</reference>
<dbReference type="InterPro" id="IPR011009">
    <property type="entry name" value="Kinase-like_dom_sf"/>
</dbReference>
<evidence type="ECO:0000313" key="2">
    <source>
        <dbReference type="EMBL" id="AEE63166.1"/>
    </source>
</evidence>
<dbReference type="SMART" id="SM00587">
    <property type="entry name" value="CHK"/>
    <property type="match status" value="1"/>
</dbReference>
<accession>J3JY81</accession>
<dbReference type="PANTHER" id="PTHR11012:SF30">
    <property type="entry name" value="PROTEIN KINASE-LIKE DOMAIN-CONTAINING"/>
    <property type="match status" value="1"/>
</dbReference>
<dbReference type="HOGENOM" id="CLU_010718_6_2_1"/>
<dbReference type="SUPFAM" id="SSF56112">
    <property type="entry name" value="Protein kinase-like (PK-like)"/>
    <property type="match status" value="1"/>
</dbReference>
<organism evidence="2">
    <name type="scientific">Dendroctonus ponderosae</name>
    <name type="common">Mountain pine beetle</name>
    <dbReference type="NCBI Taxonomy" id="77166"/>
    <lineage>
        <taxon>Eukaryota</taxon>
        <taxon>Metazoa</taxon>
        <taxon>Ecdysozoa</taxon>
        <taxon>Arthropoda</taxon>
        <taxon>Hexapoda</taxon>
        <taxon>Insecta</taxon>
        <taxon>Pterygota</taxon>
        <taxon>Neoptera</taxon>
        <taxon>Endopterygota</taxon>
        <taxon>Coleoptera</taxon>
        <taxon>Polyphaga</taxon>
        <taxon>Cucujiformia</taxon>
        <taxon>Curculionidae</taxon>
        <taxon>Scolytinae</taxon>
        <taxon>Dendroctonus</taxon>
    </lineage>
</organism>
<dbReference type="Pfam" id="PF02958">
    <property type="entry name" value="EcKL"/>
    <property type="match status" value="1"/>
</dbReference>
<dbReference type="OrthoDB" id="190089at2759"/>
<dbReference type="Gene3D" id="3.90.1200.10">
    <property type="match status" value="1"/>
</dbReference>
<feature type="domain" description="CHK kinase-like" evidence="1">
    <location>
        <begin position="124"/>
        <end position="322"/>
    </location>
</feature>
<protein>
    <recommendedName>
        <fullName evidence="1">CHK kinase-like domain-containing protein</fullName>
    </recommendedName>
</protein>
<name>J3JY81_DENPD</name>
<dbReference type="PANTHER" id="PTHR11012">
    <property type="entry name" value="PROTEIN KINASE-LIKE DOMAIN-CONTAINING"/>
    <property type="match status" value="1"/>
</dbReference>
<dbReference type="AlphaFoldDB" id="J3JY81"/>
<dbReference type="InterPro" id="IPR015897">
    <property type="entry name" value="CHK_kinase-like"/>
</dbReference>